<dbReference type="Gene3D" id="2.180.10.10">
    <property type="entry name" value="RHS repeat-associated core"/>
    <property type="match status" value="1"/>
</dbReference>
<comment type="caution">
    <text evidence="2">The sequence shown here is derived from an EMBL/GenBank/DDBJ whole genome shotgun (WGS) entry which is preliminary data.</text>
</comment>
<gene>
    <name evidence="2" type="ORF">C5O23_02870</name>
</gene>
<sequence>MKSVSFVLFFFMSLICKANDLPMFCLAGPIDSLCVVMDDAGLEWQNEYTFDSDGSLIEIDGDEVDCERDSAGRISSITLIEATEDDEDTYTTIKMRLFYDKSGRVVRVEAVSGDEQWVQTYAYDSSGHLTEQCYNMNGVEEVRTYTYLKHDRFGNWTERLEKLKSMDQTIRQCRNIIYLE</sequence>
<evidence type="ECO:0000313" key="3">
    <source>
        <dbReference type="Proteomes" id="UP000244905"/>
    </source>
</evidence>
<protein>
    <recommendedName>
        <fullName evidence="4">RHS repeat protein</fullName>
    </recommendedName>
</protein>
<evidence type="ECO:0000313" key="2">
    <source>
        <dbReference type="EMBL" id="PWB03671.1"/>
    </source>
</evidence>
<dbReference type="NCBIfam" id="TIGR01643">
    <property type="entry name" value="YD_repeat_2x"/>
    <property type="match status" value="1"/>
</dbReference>
<feature type="signal peptide" evidence="1">
    <location>
        <begin position="1"/>
        <end position="18"/>
    </location>
</feature>
<evidence type="ECO:0008006" key="4">
    <source>
        <dbReference type="Google" id="ProtNLM"/>
    </source>
</evidence>
<evidence type="ECO:0000256" key="1">
    <source>
        <dbReference type="SAM" id="SignalP"/>
    </source>
</evidence>
<organism evidence="2 3">
    <name type="scientific">Duncaniella muris</name>
    <dbReference type="NCBI Taxonomy" id="2094150"/>
    <lineage>
        <taxon>Bacteria</taxon>
        <taxon>Pseudomonadati</taxon>
        <taxon>Bacteroidota</taxon>
        <taxon>Bacteroidia</taxon>
        <taxon>Bacteroidales</taxon>
        <taxon>Muribaculaceae</taxon>
        <taxon>Duncaniella</taxon>
    </lineage>
</organism>
<reference evidence="3" key="1">
    <citation type="submission" date="2018-02" db="EMBL/GenBank/DDBJ databases">
        <authorList>
            <person name="Clavel T."/>
            <person name="Strowig T."/>
        </authorList>
    </citation>
    <scope>NUCLEOTIDE SEQUENCE [LARGE SCALE GENOMIC DNA]</scope>
    <source>
        <strain evidence="3">DSM 103720</strain>
    </source>
</reference>
<dbReference type="InterPro" id="IPR006530">
    <property type="entry name" value="YD"/>
</dbReference>
<accession>A0A2V1IS00</accession>
<dbReference type="Proteomes" id="UP000244905">
    <property type="component" value="Unassembled WGS sequence"/>
</dbReference>
<keyword evidence="1" id="KW-0732">Signal</keyword>
<dbReference type="AlphaFoldDB" id="A0A2V1IS00"/>
<dbReference type="EMBL" id="PUEC01000004">
    <property type="protein sequence ID" value="PWB03671.1"/>
    <property type="molecule type" value="Genomic_DNA"/>
</dbReference>
<name>A0A2V1IS00_9BACT</name>
<keyword evidence="3" id="KW-1185">Reference proteome</keyword>
<feature type="chain" id="PRO_5015852543" description="RHS repeat protein" evidence="1">
    <location>
        <begin position="19"/>
        <end position="180"/>
    </location>
</feature>
<proteinExistence type="predicted"/>